<evidence type="ECO:0000256" key="1">
    <source>
        <dbReference type="SAM" id="MobiDB-lite"/>
    </source>
</evidence>
<reference evidence="2 3" key="1">
    <citation type="submission" date="2019-01" db="EMBL/GenBank/DDBJ databases">
        <authorList>
            <person name="Chen W.-M."/>
        </authorList>
    </citation>
    <scope>NUCLEOTIDE SEQUENCE [LARGE SCALE GENOMIC DNA]</scope>
    <source>
        <strain evidence="2 3">FSY-9</strain>
    </source>
</reference>
<dbReference type="InterPro" id="IPR029058">
    <property type="entry name" value="AB_hydrolase_fold"/>
</dbReference>
<accession>A0A437NAT5</accession>
<feature type="region of interest" description="Disordered" evidence="1">
    <location>
        <begin position="1"/>
        <end position="25"/>
    </location>
</feature>
<protein>
    <submittedName>
        <fullName evidence="2">DUF3089 domain-containing protein</fullName>
    </submittedName>
</protein>
<dbReference type="AlphaFoldDB" id="A0A437NAT5"/>
<dbReference type="EMBL" id="SACO01000002">
    <property type="protein sequence ID" value="RVU06977.1"/>
    <property type="molecule type" value="Genomic_DNA"/>
</dbReference>
<dbReference type="SUPFAM" id="SSF53474">
    <property type="entry name" value="alpha/beta-Hydrolases"/>
    <property type="match status" value="1"/>
</dbReference>
<dbReference type="Proteomes" id="UP000282837">
    <property type="component" value="Unassembled WGS sequence"/>
</dbReference>
<sequence>MAGVALRGRTHPPQRFRHGIGDGKLRTRGARNRGAWLMWKALAAALLMKAPVMAQEAPRLPVAGDVQAKAPLAPDYADAANWSMAWQTLPEGATPAAKHGKVAVFFLHPTTFRSPDGALNQDLRDAASNQWTDESSIARQASAFSGCCTVYAPRYRAASYNSFAVPEVQQAAFALAYSDVERAFDAFLAKIGDAPFIIAGHSQGAFHAATLLEKRIDGTAQQKRLVAAYIIGINLSEGEFGRRFKSVKPCATPSQTGCVLQWNAYLADQVDGTAVQSYATAAYVKKFGTEEGRQMLCINPLTFDAGRPEGDASLAQGTVPGDPGKGAPKALVAHAVSARCEKGLLLVKPEKALGLEPLRGGVMHYHDVGLFWANIRANVALRAKVFK</sequence>
<organism evidence="2 3">
    <name type="scientific">Novosphingobium umbonatum</name>
    <dbReference type="NCBI Taxonomy" id="1908524"/>
    <lineage>
        <taxon>Bacteria</taxon>
        <taxon>Pseudomonadati</taxon>
        <taxon>Pseudomonadota</taxon>
        <taxon>Alphaproteobacteria</taxon>
        <taxon>Sphingomonadales</taxon>
        <taxon>Sphingomonadaceae</taxon>
        <taxon>Novosphingobium</taxon>
    </lineage>
</organism>
<feature type="compositionally biased region" description="Basic residues" evidence="1">
    <location>
        <begin position="8"/>
        <end position="18"/>
    </location>
</feature>
<comment type="caution">
    <text evidence="2">The sequence shown here is derived from an EMBL/GenBank/DDBJ whole genome shotgun (WGS) entry which is preliminary data.</text>
</comment>
<evidence type="ECO:0000313" key="2">
    <source>
        <dbReference type="EMBL" id="RVU06977.1"/>
    </source>
</evidence>
<name>A0A437NAT5_9SPHN</name>
<dbReference type="Pfam" id="PF11288">
    <property type="entry name" value="DUF3089"/>
    <property type="match status" value="1"/>
</dbReference>
<gene>
    <name evidence="2" type="ORF">EOE18_03185</name>
</gene>
<evidence type="ECO:0000313" key="3">
    <source>
        <dbReference type="Proteomes" id="UP000282837"/>
    </source>
</evidence>
<keyword evidence="3" id="KW-1185">Reference proteome</keyword>
<proteinExistence type="predicted"/>
<dbReference type="InterPro" id="IPR021440">
    <property type="entry name" value="DUF3089"/>
</dbReference>
<dbReference type="Gene3D" id="3.40.50.1820">
    <property type="entry name" value="alpha/beta hydrolase"/>
    <property type="match status" value="1"/>
</dbReference>
<dbReference type="OrthoDB" id="9794645at2"/>